<evidence type="ECO:0000256" key="5">
    <source>
        <dbReference type="ARBA" id="ARBA00023136"/>
    </source>
</evidence>
<keyword evidence="8" id="KW-1185">Reference proteome</keyword>
<name>E1ZC45_CHLVA</name>
<feature type="transmembrane region" description="Helical" evidence="6">
    <location>
        <begin position="189"/>
        <end position="209"/>
    </location>
</feature>
<dbReference type="RefSeq" id="XP_005848850.1">
    <property type="nucleotide sequence ID" value="XM_005848788.1"/>
</dbReference>
<evidence type="ECO:0000313" key="8">
    <source>
        <dbReference type="Proteomes" id="UP000008141"/>
    </source>
</evidence>
<organism evidence="8">
    <name type="scientific">Chlorella variabilis</name>
    <name type="common">Green alga</name>
    <dbReference type="NCBI Taxonomy" id="554065"/>
    <lineage>
        <taxon>Eukaryota</taxon>
        <taxon>Viridiplantae</taxon>
        <taxon>Chlorophyta</taxon>
        <taxon>core chlorophytes</taxon>
        <taxon>Trebouxiophyceae</taxon>
        <taxon>Chlorellales</taxon>
        <taxon>Chlorellaceae</taxon>
        <taxon>Chlorella clade</taxon>
        <taxon>Chlorella</taxon>
    </lineage>
</organism>
<comment type="similarity">
    <text evidence="2">Belongs to the CDC50/LEM3 family.</text>
</comment>
<reference evidence="7 8" key="1">
    <citation type="journal article" date="2010" name="Plant Cell">
        <title>The Chlorella variabilis NC64A genome reveals adaptation to photosymbiosis, coevolution with viruses, and cryptic sex.</title>
        <authorList>
            <person name="Blanc G."/>
            <person name="Duncan G."/>
            <person name="Agarkova I."/>
            <person name="Borodovsky M."/>
            <person name="Gurnon J."/>
            <person name="Kuo A."/>
            <person name="Lindquist E."/>
            <person name="Lucas S."/>
            <person name="Pangilinan J."/>
            <person name="Polle J."/>
            <person name="Salamov A."/>
            <person name="Terry A."/>
            <person name="Yamada T."/>
            <person name="Dunigan D.D."/>
            <person name="Grigoriev I.V."/>
            <person name="Claverie J.M."/>
            <person name="Van Etten J.L."/>
        </authorList>
    </citation>
    <scope>NUCLEOTIDE SEQUENCE [LARGE SCALE GENOMIC DNA]</scope>
    <source>
        <strain evidence="7 8">NC64A</strain>
    </source>
</reference>
<evidence type="ECO:0000256" key="6">
    <source>
        <dbReference type="SAM" id="Phobius"/>
    </source>
</evidence>
<evidence type="ECO:0000313" key="7">
    <source>
        <dbReference type="EMBL" id="EFN56748.1"/>
    </source>
</evidence>
<protein>
    <recommendedName>
        <fullName evidence="9">ALA-interacting subunit</fullName>
    </recommendedName>
</protein>
<evidence type="ECO:0000256" key="1">
    <source>
        <dbReference type="ARBA" id="ARBA00004141"/>
    </source>
</evidence>
<feature type="non-terminal residue" evidence="7">
    <location>
        <position position="212"/>
    </location>
</feature>
<dbReference type="eggNOG" id="KOG2952">
    <property type="taxonomic scope" value="Eukaryota"/>
</dbReference>
<dbReference type="OMA" id="GTIANSM"/>
<dbReference type="OrthoDB" id="340608at2759"/>
<sequence length="212" mass="23211">IYVAFELGSFFQNFRRYVRSYDPTRMHDAPPTASPISACQPFSYLDGNESLPISPCGQIAANFFNDTFRLLAPGGAELDLDDSAIAWPSDADHLYGPVAAENYNPASSPALRGGNTSDLVLNANQHWMVWMRPHSQVAIQKLYGQLNTAIEVGTELTLVVNNRYNTYEFGGPKTVIITTNSWVGGHNNFLGACYIAVGGLCLLASLFFVMGY</sequence>
<keyword evidence="5 6" id="KW-0472">Membrane</keyword>
<dbReference type="AlphaFoldDB" id="E1ZC45"/>
<comment type="subcellular location">
    <subcellularLocation>
        <location evidence="1">Membrane</location>
        <topology evidence="1">Multi-pass membrane protein</topology>
    </subcellularLocation>
</comment>
<accession>E1ZC45</accession>
<evidence type="ECO:0000256" key="2">
    <source>
        <dbReference type="ARBA" id="ARBA00009457"/>
    </source>
</evidence>
<evidence type="ECO:0000256" key="3">
    <source>
        <dbReference type="ARBA" id="ARBA00022692"/>
    </source>
</evidence>
<dbReference type="InParanoid" id="E1ZC45"/>
<dbReference type="PANTHER" id="PTHR10926:SF0">
    <property type="entry name" value="CDC50, ISOFORM A"/>
    <property type="match status" value="1"/>
</dbReference>
<dbReference type="GO" id="GO:0005886">
    <property type="term" value="C:plasma membrane"/>
    <property type="evidence" value="ECO:0007669"/>
    <property type="project" value="TreeGrafter"/>
</dbReference>
<dbReference type="GO" id="GO:0005783">
    <property type="term" value="C:endoplasmic reticulum"/>
    <property type="evidence" value="ECO:0007669"/>
    <property type="project" value="TreeGrafter"/>
</dbReference>
<dbReference type="KEGG" id="cvr:CHLNCDRAFT_17454"/>
<proteinExistence type="inferred from homology"/>
<dbReference type="Proteomes" id="UP000008141">
    <property type="component" value="Unassembled WGS sequence"/>
</dbReference>
<dbReference type="PANTHER" id="PTHR10926">
    <property type="entry name" value="CELL CYCLE CONTROL PROTEIN 50"/>
    <property type="match status" value="1"/>
</dbReference>
<dbReference type="STRING" id="554065.E1ZC45"/>
<gene>
    <name evidence="7" type="ORF">CHLNCDRAFT_17454</name>
</gene>
<dbReference type="FunCoup" id="E1ZC45">
    <property type="interactions" value="1708"/>
</dbReference>
<dbReference type="EMBL" id="GL433841">
    <property type="protein sequence ID" value="EFN56748.1"/>
    <property type="molecule type" value="Genomic_DNA"/>
</dbReference>
<dbReference type="GeneID" id="17356156"/>
<keyword evidence="3 6" id="KW-0812">Transmembrane</keyword>
<keyword evidence="4 6" id="KW-1133">Transmembrane helix</keyword>
<dbReference type="InterPro" id="IPR005045">
    <property type="entry name" value="CDC50/LEM3_fam"/>
</dbReference>
<feature type="non-terminal residue" evidence="7">
    <location>
        <position position="1"/>
    </location>
</feature>
<dbReference type="GO" id="GO:0005794">
    <property type="term" value="C:Golgi apparatus"/>
    <property type="evidence" value="ECO:0007669"/>
    <property type="project" value="TreeGrafter"/>
</dbReference>
<dbReference type="Pfam" id="PF03381">
    <property type="entry name" value="CDC50"/>
    <property type="match status" value="1"/>
</dbReference>
<evidence type="ECO:0008006" key="9">
    <source>
        <dbReference type="Google" id="ProtNLM"/>
    </source>
</evidence>
<evidence type="ECO:0000256" key="4">
    <source>
        <dbReference type="ARBA" id="ARBA00022989"/>
    </source>
</evidence>